<comment type="caution">
    <text evidence="2">The sequence shown here is derived from an EMBL/GenBank/DDBJ whole genome shotgun (WGS) entry which is preliminary data.</text>
</comment>
<sequence>MRPSWGSRRPRPRQRQRRTGTGWPWRRPAALGLEVGGGWRVGGARGPGGRVWRLEEDSVVLYNSSARWSPTVHLQLPCPLLLRIAGAVNLPWTTASLCSIKWA</sequence>
<protein>
    <submittedName>
        <fullName evidence="2">Uncharacterized protein</fullName>
    </submittedName>
</protein>
<evidence type="ECO:0000313" key="3">
    <source>
        <dbReference type="Proteomes" id="UP000823388"/>
    </source>
</evidence>
<dbReference type="AlphaFoldDB" id="A0A8T0S9C8"/>
<evidence type="ECO:0000313" key="2">
    <source>
        <dbReference type="EMBL" id="KAG2595181.1"/>
    </source>
</evidence>
<keyword evidence="3" id="KW-1185">Reference proteome</keyword>
<dbReference type="Proteomes" id="UP000823388">
    <property type="component" value="Chromosome 5K"/>
</dbReference>
<gene>
    <name evidence="2" type="ORF">PVAP13_5KG056887</name>
</gene>
<name>A0A8T0S9C8_PANVG</name>
<accession>A0A8T0S9C8</accession>
<feature type="compositionally biased region" description="Basic residues" evidence="1">
    <location>
        <begin position="8"/>
        <end position="18"/>
    </location>
</feature>
<dbReference type="EMBL" id="CM029045">
    <property type="protein sequence ID" value="KAG2595181.1"/>
    <property type="molecule type" value="Genomic_DNA"/>
</dbReference>
<proteinExistence type="predicted"/>
<organism evidence="2 3">
    <name type="scientific">Panicum virgatum</name>
    <name type="common">Blackwell switchgrass</name>
    <dbReference type="NCBI Taxonomy" id="38727"/>
    <lineage>
        <taxon>Eukaryota</taxon>
        <taxon>Viridiplantae</taxon>
        <taxon>Streptophyta</taxon>
        <taxon>Embryophyta</taxon>
        <taxon>Tracheophyta</taxon>
        <taxon>Spermatophyta</taxon>
        <taxon>Magnoliopsida</taxon>
        <taxon>Liliopsida</taxon>
        <taxon>Poales</taxon>
        <taxon>Poaceae</taxon>
        <taxon>PACMAD clade</taxon>
        <taxon>Panicoideae</taxon>
        <taxon>Panicodae</taxon>
        <taxon>Paniceae</taxon>
        <taxon>Panicinae</taxon>
        <taxon>Panicum</taxon>
        <taxon>Panicum sect. Hiantes</taxon>
    </lineage>
</organism>
<reference evidence="2" key="1">
    <citation type="submission" date="2020-05" db="EMBL/GenBank/DDBJ databases">
        <title>WGS assembly of Panicum virgatum.</title>
        <authorList>
            <person name="Lovell J.T."/>
            <person name="Jenkins J."/>
            <person name="Shu S."/>
            <person name="Juenger T.E."/>
            <person name="Schmutz J."/>
        </authorList>
    </citation>
    <scope>NUCLEOTIDE SEQUENCE</scope>
    <source>
        <strain evidence="2">AP13</strain>
    </source>
</reference>
<evidence type="ECO:0000256" key="1">
    <source>
        <dbReference type="SAM" id="MobiDB-lite"/>
    </source>
</evidence>
<feature type="region of interest" description="Disordered" evidence="1">
    <location>
        <begin position="1"/>
        <end position="24"/>
    </location>
</feature>